<feature type="region of interest" description="Disordered" evidence="2">
    <location>
        <begin position="191"/>
        <end position="214"/>
    </location>
</feature>
<organism evidence="3">
    <name type="scientific">Streptantibioticus silvisoli</name>
    <dbReference type="NCBI Taxonomy" id="2705255"/>
    <lineage>
        <taxon>Bacteria</taxon>
        <taxon>Bacillati</taxon>
        <taxon>Actinomycetota</taxon>
        <taxon>Actinomycetes</taxon>
        <taxon>Kitasatosporales</taxon>
        <taxon>Streptomycetaceae</taxon>
        <taxon>Streptantibioticus</taxon>
    </lineage>
</organism>
<dbReference type="Gene3D" id="3.40.50.300">
    <property type="entry name" value="P-loop containing nucleotide triphosphate hydrolases"/>
    <property type="match status" value="1"/>
</dbReference>
<accession>A0AA90H106</accession>
<dbReference type="PRINTS" id="PR00364">
    <property type="entry name" value="DISEASERSIST"/>
</dbReference>
<dbReference type="PROSITE" id="PS50005">
    <property type="entry name" value="TPR"/>
    <property type="match status" value="1"/>
</dbReference>
<dbReference type="GO" id="GO:0043531">
    <property type="term" value="F:ADP binding"/>
    <property type="evidence" value="ECO:0007669"/>
    <property type="project" value="InterPro"/>
</dbReference>
<feature type="compositionally biased region" description="Gly residues" evidence="2">
    <location>
        <begin position="204"/>
        <end position="214"/>
    </location>
</feature>
<dbReference type="EMBL" id="JABXJJ020000013">
    <property type="protein sequence ID" value="MDI5970101.1"/>
    <property type="molecule type" value="Genomic_DNA"/>
</dbReference>
<feature type="compositionally biased region" description="Low complexity" evidence="2">
    <location>
        <begin position="12"/>
        <end position="29"/>
    </location>
</feature>
<feature type="compositionally biased region" description="Polar residues" evidence="2">
    <location>
        <begin position="578"/>
        <end position="597"/>
    </location>
</feature>
<dbReference type="InterPro" id="IPR027417">
    <property type="entry name" value="P-loop_NTPase"/>
</dbReference>
<dbReference type="PANTHER" id="PTHR47691:SF3">
    <property type="entry name" value="HTH-TYPE TRANSCRIPTIONAL REGULATOR RV0890C-RELATED"/>
    <property type="match status" value="1"/>
</dbReference>
<evidence type="ECO:0000313" key="3">
    <source>
        <dbReference type="EMBL" id="MDI5970101.1"/>
    </source>
</evidence>
<dbReference type="PANTHER" id="PTHR47691">
    <property type="entry name" value="REGULATOR-RELATED"/>
    <property type="match status" value="1"/>
</dbReference>
<reference evidence="3" key="1">
    <citation type="submission" date="2023-05" db="EMBL/GenBank/DDBJ databases">
        <title>Streptantibioticus silvisoli sp. nov., acidotolerant actinomycetes 1 from pine litter.</title>
        <authorList>
            <person name="Swiecimska M."/>
            <person name="Golinska P."/>
            <person name="Sangal V."/>
            <person name="Wachnowicz B."/>
            <person name="Goodfellow M."/>
        </authorList>
    </citation>
    <scope>NUCLEOTIDE SEQUENCE</scope>
    <source>
        <strain evidence="3">SL13</strain>
    </source>
</reference>
<keyword evidence="1" id="KW-0802">TPR repeat</keyword>
<name>A0AA90H106_9ACTN</name>
<evidence type="ECO:0000256" key="1">
    <source>
        <dbReference type="PROSITE-ProRule" id="PRU00339"/>
    </source>
</evidence>
<sequence length="1173" mass="122227">MSEPTPGPDHPTSPSSATPSDASPSSATPLHTSPSAASAALRGVDRVDAEAVLRRAVDAAVPGGAHDEVLAAGRAEFDREIAPAAASAYAAYLAAVSAAPPGTGGAATPVLVAGVGGVTAFAADLAHGLGAGACLGTGVAVAAVAAVAGGVRNALRGRRAASSGARRAREEWLAELDRRGVRPWLARATAAPARPAASPPAGSGAAGSGAAGSGAVGSGAVGSGAVVPAQVTAAVPAARVAAGARTPAVPERAGNSPAPGRRSDRSAAARQRALLERSFGQLPEPVGPFAGRRTHLAAIGQWVRHSRASTPTRPTVVMLHGATGSGRSALAVRAAGQLRDRFRGVCVVTLRGGAAGETALTTREALLHLMHRFGAPREQLLFREAPSGESHTRRLAEQYQKHLAGVPVIVVLDDAADPEQVRALVPLGSGSLVLVTSAAPVPLDGINAEVYELPVEALDAAGAEELLSELAGAGAVRDPEAAERIRRSCGGLPLALRTAGSSLGSAPGSRTPAQLADALAGRGEPDPVGRALALRYADLPEGSRRLLRLLALAGRASLGAGAAAALLASPQGGAPQGTPRTAESQQTEKTPESQQTRETPESQARRLLGELAAAGLVEHVRGSRYRLHDAVRGFAQERLLAEEDPAGRTAARERLIRTYSALADSVIRLVDGRTSTRADAVTRGAVGAHGFRSLDQALSWLDEESSFITATVRTAEGVDPEAVRHLLGALCDYCLLRGDLYRLGEVNELAQAVDHGLLTRSVRWHTGVAARHLGELDRAHSTLASVVDRYFEAADPVGAARALGSLGVTLHHQGRLGEAAARLREALELQAGGELGGDRAWTLHALGAVLRDQGHVTEAVETLREALELHAENESVHGMAWAHLQLGQAYLRLGRVERAAGELRHALGEYAATRDNRGTAWTMTQLARAGLQRGDAAAAVAGLTGALVRHRENEDARGEAWTLYYLGMALEESGDPGEGLRSLERARSMFSRMRDVYGLACARHHAARLLRDERARRSGNLRNSGFARQQLQDARQDFRAAGVTHGEAWSCVELAVVDAGNGRWSQALDLTDEAERLFAGLGDRRGEDWARFLRCTVLPEISPAGADAAREELAALIADDPDGRDPALTGYTAAWSAALTRGVDRDGEWQAWRLGMTPGRSARDRMSLRDAVA</sequence>
<gene>
    <name evidence="3" type="ORF">POF50_012255</name>
</gene>
<feature type="region of interest" description="Disordered" evidence="2">
    <location>
        <begin position="243"/>
        <end position="270"/>
    </location>
</feature>
<feature type="compositionally biased region" description="Low complexity" evidence="2">
    <location>
        <begin position="191"/>
        <end position="203"/>
    </location>
</feature>
<protein>
    <submittedName>
        <fullName evidence="3">Tetratricopeptide repeat protein</fullName>
    </submittedName>
</protein>
<dbReference type="Pfam" id="PF13424">
    <property type="entry name" value="TPR_12"/>
    <property type="match status" value="1"/>
</dbReference>
<feature type="region of interest" description="Disordered" evidence="2">
    <location>
        <begin position="569"/>
        <end position="602"/>
    </location>
</feature>
<comment type="caution">
    <text evidence="3">The sequence shown here is derived from an EMBL/GenBank/DDBJ whole genome shotgun (WGS) entry which is preliminary data.</text>
</comment>
<dbReference type="InterPro" id="IPR019734">
    <property type="entry name" value="TPR_rpt"/>
</dbReference>
<evidence type="ECO:0000256" key="2">
    <source>
        <dbReference type="SAM" id="MobiDB-lite"/>
    </source>
</evidence>
<dbReference type="SMART" id="SM00028">
    <property type="entry name" value="TPR"/>
    <property type="match status" value="5"/>
</dbReference>
<dbReference type="Gene3D" id="1.25.40.10">
    <property type="entry name" value="Tetratricopeptide repeat domain"/>
    <property type="match status" value="2"/>
</dbReference>
<feature type="region of interest" description="Disordered" evidence="2">
    <location>
        <begin position="1"/>
        <end position="41"/>
    </location>
</feature>
<dbReference type="SUPFAM" id="SSF48452">
    <property type="entry name" value="TPR-like"/>
    <property type="match status" value="2"/>
</dbReference>
<dbReference type="SUPFAM" id="SSF52540">
    <property type="entry name" value="P-loop containing nucleoside triphosphate hydrolases"/>
    <property type="match status" value="1"/>
</dbReference>
<dbReference type="RefSeq" id="WP_271314216.1">
    <property type="nucleotide sequence ID" value="NZ_JABXJJ020000013.1"/>
</dbReference>
<dbReference type="InterPro" id="IPR011990">
    <property type="entry name" value="TPR-like_helical_dom_sf"/>
</dbReference>
<feature type="compositionally biased region" description="Low complexity" evidence="2">
    <location>
        <begin position="243"/>
        <end position="260"/>
    </location>
</feature>
<proteinExistence type="predicted"/>
<feature type="repeat" description="TPR" evidence="1">
    <location>
        <begin position="840"/>
        <end position="873"/>
    </location>
</feature>
<feature type="compositionally biased region" description="Pro residues" evidence="2">
    <location>
        <begin position="1"/>
        <end position="11"/>
    </location>
</feature>
<dbReference type="AlphaFoldDB" id="A0AA90H106"/>